<accession>A0AAW5HX70</accession>
<organism evidence="3 4">
    <name type="scientific">Corynebacterium lipophilum</name>
    <dbReference type="NCBI Taxonomy" id="2804918"/>
    <lineage>
        <taxon>Bacteria</taxon>
        <taxon>Bacillati</taxon>
        <taxon>Actinomycetota</taxon>
        <taxon>Actinomycetes</taxon>
        <taxon>Mycobacteriales</taxon>
        <taxon>Corynebacteriaceae</taxon>
        <taxon>Corynebacterium</taxon>
    </lineage>
</organism>
<sequence>AQQEAMQQAEAAQGSAKVAVVGDPELHRGENMVSLKVANPGLDAARMRVEVVYPSGKAEQTVTVAGQGEATVALPISVGVVKTSSLPLDVRVVNEDGSQAFAGRFDVAAVMDADVDGDAMAGAPRKPQQNTQTAPSTAKAGKHESSQLTTAQRPAPTARDDNASQAGETNIAAIVAPIVVLLLLIGGGVAAAMAGGLHF</sequence>
<protein>
    <submittedName>
        <fullName evidence="3">Uncharacterized protein</fullName>
    </submittedName>
</protein>
<evidence type="ECO:0000313" key="4">
    <source>
        <dbReference type="Proteomes" id="UP001205920"/>
    </source>
</evidence>
<keyword evidence="4" id="KW-1185">Reference proteome</keyword>
<evidence type="ECO:0000313" key="3">
    <source>
        <dbReference type="EMBL" id="MCO6394784.1"/>
    </source>
</evidence>
<dbReference type="EMBL" id="JAEUWV010000010">
    <property type="protein sequence ID" value="MCO6394784.1"/>
    <property type="molecule type" value="Genomic_DNA"/>
</dbReference>
<dbReference type="AlphaFoldDB" id="A0AAW5HX70"/>
<dbReference type="Proteomes" id="UP001205920">
    <property type="component" value="Unassembled WGS sequence"/>
</dbReference>
<reference evidence="3 4" key="1">
    <citation type="submission" date="2021-01" db="EMBL/GenBank/DDBJ databases">
        <title>Identification and Characterization of Corynebacterium sp.</title>
        <authorList>
            <person name="Luo Q."/>
            <person name="Qu P."/>
            <person name="Chen Q."/>
        </authorList>
    </citation>
    <scope>NUCLEOTIDE SEQUENCE [LARGE SCALE GENOMIC DNA]</scope>
    <source>
        <strain evidence="3 4">MC-18</strain>
    </source>
</reference>
<dbReference type="RefSeq" id="WP_252931491.1">
    <property type="nucleotide sequence ID" value="NZ_JAEUWV010000010.1"/>
</dbReference>
<proteinExistence type="predicted"/>
<feature type="compositionally biased region" description="Polar residues" evidence="1">
    <location>
        <begin position="127"/>
        <end position="136"/>
    </location>
</feature>
<evidence type="ECO:0000256" key="1">
    <source>
        <dbReference type="SAM" id="MobiDB-lite"/>
    </source>
</evidence>
<feature type="non-terminal residue" evidence="3">
    <location>
        <position position="1"/>
    </location>
</feature>
<evidence type="ECO:0000256" key="2">
    <source>
        <dbReference type="SAM" id="Phobius"/>
    </source>
</evidence>
<keyword evidence="2" id="KW-1133">Transmembrane helix</keyword>
<keyword evidence="2" id="KW-0812">Transmembrane</keyword>
<feature type="region of interest" description="Disordered" evidence="1">
    <location>
        <begin position="118"/>
        <end position="164"/>
    </location>
</feature>
<name>A0AAW5HX70_9CORY</name>
<keyword evidence="2" id="KW-0472">Membrane</keyword>
<feature type="transmembrane region" description="Helical" evidence="2">
    <location>
        <begin position="171"/>
        <end position="197"/>
    </location>
</feature>
<comment type="caution">
    <text evidence="3">The sequence shown here is derived from an EMBL/GenBank/DDBJ whole genome shotgun (WGS) entry which is preliminary data.</text>
</comment>
<gene>
    <name evidence="3" type="ORF">JMN37_07320</name>
</gene>